<feature type="transmembrane region" description="Helical" evidence="1">
    <location>
        <begin position="105"/>
        <end position="125"/>
    </location>
</feature>
<sequence length="436" mass="49177">MRIITILLLLLTMGVSAFATDAALARTLESLTSRQKTILYQYGTLSAWASPVQTDSFWRVHQPELGKVTREEAGLLATELLNNTELVYAIKHPSRLQALRGVFTASRLLIGLAALVGAFAVIQLLGRYLPDVWRTLLRYLSPLFRWLFSPKMLTWELLILGVAAIYGGSLLGNLEIRTVVIHTGLVLLWSQLTAICIRIPFVKHYSKVIKNIFDDDQYTPFQAFRYVGVPALITTVAVWWVMQRCADSWYAYELIVPLMIAAFTLPPVRMMEGWLSRVLFPFGNSRRWRAKDERMATYIVVSLVVWAGMLLLPVVYKESLLVLTIFLGCALLGLSIEEVTNCGIPNYIWLQLVTLVFLCAVVLAGAQLEALLLTWAGLGGLLLYVLIKYWELPMVLGWSWKNKKAWGALGMAVLIWGIALLIRSRPEWFAIFPAKI</sequence>
<comment type="caution">
    <text evidence="3">The sequence shown here is derived from an EMBL/GenBank/DDBJ whole genome shotgun (WGS) entry which is preliminary data.</text>
</comment>
<organism evidence="3 4">
    <name type="scientific">Chitinophaga polysaccharea</name>
    <dbReference type="NCBI Taxonomy" id="1293035"/>
    <lineage>
        <taxon>Bacteria</taxon>
        <taxon>Pseudomonadati</taxon>
        <taxon>Bacteroidota</taxon>
        <taxon>Chitinophagia</taxon>
        <taxon>Chitinophagales</taxon>
        <taxon>Chitinophagaceae</taxon>
        <taxon>Chitinophaga</taxon>
    </lineage>
</organism>
<feature type="transmembrane region" description="Helical" evidence="1">
    <location>
        <begin position="146"/>
        <end position="167"/>
    </location>
</feature>
<name>A0A561PRR7_9BACT</name>
<protein>
    <submittedName>
        <fullName evidence="3">Uncharacterized protein</fullName>
    </submittedName>
</protein>
<feature type="transmembrane region" description="Helical" evidence="1">
    <location>
        <begin position="295"/>
        <end position="314"/>
    </location>
</feature>
<evidence type="ECO:0000313" key="4">
    <source>
        <dbReference type="Proteomes" id="UP000320811"/>
    </source>
</evidence>
<keyword evidence="1" id="KW-1133">Transmembrane helix</keyword>
<feature type="transmembrane region" description="Helical" evidence="1">
    <location>
        <begin position="179"/>
        <end position="202"/>
    </location>
</feature>
<proteinExistence type="predicted"/>
<feature type="chain" id="PRO_5022111639" evidence="2">
    <location>
        <begin position="20"/>
        <end position="436"/>
    </location>
</feature>
<keyword evidence="1" id="KW-0472">Membrane</keyword>
<dbReference type="OrthoDB" id="643854at2"/>
<evidence type="ECO:0000313" key="3">
    <source>
        <dbReference type="EMBL" id="TWF40773.1"/>
    </source>
</evidence>
<feature type="transmembrane region" description="Helical" evidence="1">
    <location>
        <begin position="223"/>
        <end position="242"/>
    </location>
</feature>
<reference evidence="3 4" key="1">
    <citation type="submission" date="2019-06" db="EMBL/GenBank/DDBJ databases">
        <title>Sorghum-associated microbial communities from plants grown in Nebraska, USA.</title>
        <authorList>
            <person name="Schachtman D."/>
        </authorList>
    </citation>
    <scope>NUCLEOTIDE SEQUENCE [LARGE SCALE GENOMIC DNA]</scope>
    <source>
        <strain evidence="3 4">1209</strain>
    </source>
</reference>
<accession>A0A561PRR7</accession>
<dbReference type="AlphaFoldDB" id="A0A561PRR7"/>
<keyword evidence="4" id="KW-1185">Reference proteome</keyword>
<feature type="transmembrane region" description="Helical" evidence="1">
    <location>
        <begin position="404"/>
        <end position="422"/>
    </location>
</feature>
<feature type="transmembrane region" description="Helical" evidence="1">
    <location>
        <begin position="320"/>
        <end position="336"/>
    </location>
</feature>
<feature type="transmembrane region" description="Helical" evidence="1">
    <location>
        <begin position="348"/>
        <end position="366"/>
    </location>
</feature>
<dbReference type="EMBL" id="VIWO01000004">
    <property type="protein sequence ID" value="TWF40773.1"/>
    <property type="molecule type" value="Genomic_DNA"/>
</dbReference>
<dbReference type="RefSeq" id="WP_145670750.1">
    <property type="nucleotide sequence ID" value="NZ_VIWO01000004.1"/>
</dbReference>
<feature type="transmembrane region" description="Helical" evidence="1">
    <location>
        <begin position="248"/>
        <end position="268"/>
    </location>
</feature>
<evidence type="ECO:0000256" key="2">
    <source>
        <dbReference type="SAM" id="SignalP"/>
    </source>
</evidence>
<keyword evidence="1" id="KW-0812">Transmembrane</keyword>
<evidence type="ECO:0000256" key="1">
    <source>
        <dbReference type="SAM" id="Phobius"/>
    </source>
</evidence>
<keyword evidence="2" id="KW-0732">Signal</keyword>
<dbReference type="Proteomes" id="UP000320811">
    <property type="component" value="Unassembled WGS sequence"/>
</dbReference>
<feature type="transmembrane region" description="Helical" evidence="1">
    <location>
        <begin position="372"/>
        <end position="392"/>
    </location>
</feature>
<feature type="signal peptide" evidence="2">
    <location>
        <begin position="1"/>
        <end position="19"/>
    </location>
</feature>
<gene>
    <name evidence="3" type="ORF">FHW36_104457</name>
</gene>